<keyword evidence="2" id="KW-0732">Signal</keyword>
<evidence type="ECO:0000259" key="3">
    <source>
        <dbReference type="Pfam" id="PF08450"/>
    </source>
</evidence>
<sequence length="384" mass="40329">MKTGKLLMLAAATAALGVSAGGAQIAAPMSKIQPPARPAAQMRGDGDAPAATEFSITYADPALKDVIDPDAKLVELARDFGLNEGPVWFPGDNDGYVLFGGLLDNVIYKVTLDKKVSVFLDYAGYTGNNPANTGAQTRAGRSHVLLIGPSCTGRDPEDRLVWCADNDRMVMRLEKDGTRTVLSAGYDGKPFNSPNDISVRNDGAIFMADNAFGLRGADQSKDKLVPNAVYLIKDGKTTKLLDESEMDGGVPNGITLSRDAKFLYLSTGHRRIKRYPVNADGTLGAGTIFTEGPGIGDGMKTDIAGNIYSSGGGAPGIVRITAPSGKLLGTLNLPSYGGEPKRQICATNIAFGRPDGRSLFITACDALYEVRVKIPGAVPGADPS</sequence>
<gene>
    <name evidence="4" type="ORF">P0Y56_15110</name>
</gene>
<dbReference type="KEGG" id="acob:P0Y56_15110"/>
<keyword evidence="1" id="KW-0378">Hydrolase</keyword>
<dbReference type="EMBL" id="CP119316">
    <property type="protein sequence ID" value="WEK46323.1"/>
    <property type="molecule type" value="Genomic_DNA"/>
</dbReference>
<dbReference type="AlphaFoldDB" id="A0AAJ5X664"/>
<dbReference type="InterPro" id="IPR051262">
    <property type="entry name" value="SMP-30/CGR1_Lactonase"/>
</dbReference>
<reference evidence="4" key="1">
    <citation type="submission" date="2023-03" db="EMBL/GenBank/DDBJ databases">
        <title>Andean soil-derived lignocellulolytic bacterial consortium as a source of novel taxa and putative plastic-active enzymes.</title>
        <authorList>
            <person name="Diaz-Garcia L."/>
            <person name="Chuvochina M."/>
            <person name="Feuerriegel G."/>
            <person name="Bunk B."/>
            <person name="Sproer C."/>
            <person name="Streit W.R."/>
            <person name="Rodriguez L.M."/>
            <person name="Overmann J."/>
            <person name="Jimenez D.J."/>
        </authorList>
    </citation>
    <scope>NUCLEOTIDE SEQUENCE</scope>
    <source>
        <strain evidence="4">MAG 26</strain>
    </source>
</reference>
<feature type="domain" description="SMP-30/Gluconolactonase/LRE-like region" evidence="3">
    <location>
        <begin position="83"/>
        <end position="364"/>
    </location>
</feature>
<dbReference type="PANTHER" id="PTHR47572:SF4">
    <property type="entry name" value="LACTONASE DRP35"/>
    <property type="match status" value="1"/>
</dbReference>
<organism evidence="4 5">
    <name type="scientific">Candidatus Andeanibacterium colombiense</name>
    <dbReference type="NCBI Taxonomy" id="3121345"/>
    <lineage>
        <taxon>Bacteria</taxon>
        <taxon>Pseudomonadati</taxon>
        <taxon>Pseudomonadota</taxon>
        <taxon>Alphaproteobacteria</taxon>
        <taxon>Sphingomonadales</taxon>
        <taxon>Sphingomonadaceae</taxon>
        <taxon>Candidatus Andeanibacterium</taxon>
    </lineage>
</organism>
<dbReference type="Pfam" id="PF08450">
    <property type="entry name" value="SGL"/>
    <property type="match status" value="1"/>
</dbReference>
<protein>
    <submittedName>
        <fullName evidence="4">SMP-30/gluconolactonase/LRE family protein</fullName>
    </submittedName>
</protein>
<dbReference type="InterPro" id="IPR013658">
    <property type="entry name" value="SGL"/>
</dbReference>
<name>A0AAJ5X664_9SPHN</name>
<dbReference type="Gene3D" id="2.120.10.30">
    <property type="entry name" value="TolB, C-terminal domain"/>
    <property type="match status" value="1"/>
</dbReference>
<proteinExistence type="predicted"/>
<dbReference type="PANTHER" id="PTHR47572">
    <property type="entry name" value="LIPOPROTEIN-RELATED"/>
    <property type="match status" value="1"/>
</dbReference>
<dbReference type="GO" id="GO:0016787">
    <property type="term" value="F:hydrolase activity"/>
    <property type="evidence" value="ECO:0007669"/>
    <property type="project" value="UniProtKB-KW"/>
</dbReference>
<feature type="chain" id="PRO_5042559278" evidence="2">
    <location>
        <begin position="21"/>
        <end position="384"/>
    </location>
</feature>
<evidence type="ECO:0000256" key="1">
    <source>
        <dbReference type="ARBA" id="ARBA00022801"/>
    </source>
</evidence>
<accession>A0AAJ5X664</accession>
<evidence type="ECO:0000313" key="5">
    <source>
        <dbReference type="Proteomes" id="UP001218362"/>
    </source>
</evidence>
<evidence type="ECO:0000256" key="2">
    <source>
        <dbReference type="SAM" id="SignalP"/>
    </source>
</evidence>
<dbReference type="Proteomes" id="UP001218362">
    <property type="component" value="Chromosome"/>
</dbReference>
<dbReference type="InterPro" id="IPR011042">
    <property type="entry name" value="6-blade_b-propeller_TolB-like"/>
</dbReference>
<dbReference type="SUPFAM" id="SSF63829">
    <property type="entry name" value="Calcium-dependent phosphotriesterase"/>
    <property type="match status" value="1"/>
</dbReference>
<evidence type="ECO:0000313" key="4">
    <source>
        <dbReference type="EMBL" id="WEK46323.1"/>
    </source>
</evidence>
<feature type="signal peptide" evidence="2">
    <location>
        <begin position="1"/>
        <end position="20"/>
    </location>
</feature>